<proteinExistence type="predicted"/>
<keyword evidence="2" id="KW-0812">Transmembrane</keyword>
<dbReference type="Pfam" id="PF12277">
    <property type="entry name" value="DUF3618"/>
    <property type="match status" value="1"/>
</dbReference>
<evidence type="ECO:0000313" key="5">
    <source>
        <dbReference type="Proteomes" id="UP000193285"/>
    </source>
</evidence>
<keyword evidence="6" id="KW-1185">Reference proteome</keyword>
<evidence type="ECO:0000256" key="2">
    <source>
        <dbReference type="SAM" id="Phobius"/>
    </source>
</evidence>
<organism evidence="4 5">
    <name type="scientific">Mycobacterium paraense</name>
    <dbReference type="NCBI Taxonomy" id="767916"/>
    <lineage>
        <taxon>Bacteria</taxon>
        <taxon>Bacillati</taxon>
        <taxon>Actinomycetota</taxon>
        <taxon>Actinomycetes</taxon>
        <taxon>Mycobacteriales</taxon>
        <taxon>Mycobacteriaceae</taxon>
        <taxon>Mycobacterium</taxon>
        <taxon>Mycobacterium simiae complex</taxon>
    </lineage>
</organism>
<gene>
    <name evidence="4" type="ORF">AWB90_05015</name>
    <name evidence="3" type="ORF">AWB91_03830</name>
</gene>
<dbReference type="InterPro" id="IPR022062">
    <property type="entry name" value="DUF3618"/>
</dbReference>
<comment type="caution">
    <text evidence="4">The sequence shown here is derived from an EMBL/GenBank/DDBJ whole genome shotgun (WGS) entry which is preliminary data.</text>
</comment>
<dbReference type="EMBL" id="LQPN01000024">
    <property type="protein sequence ID" value="ORW51290.1"/>
    <property type="molecule type" value="Genomic_DNA"/>
</dbReference>
<protein>
    <recommendedName>
        <fullName evidence="7">DUF3618 domain-containing protein</fullName>
    </recommendedName>
</protein>
<reference evidence="5 6" key="1">
    <citation type="journal article" date="2015" name="Emerg. Microbes Infect.">
        <title>Characterization of 17 strains belonging to the Mycobacterium simiae complex and description of Mycobacterium paraense sp. nov.</title>
        <authorList>
            <person name="Fusco da Costa A.R."/>
            <person name="Fedrizzi T."/>
            <person name="Lopes M.L."/>
            <person name="Pecorari M."/>
            <person name="Oliveira da Costa W.L."/>
            <person name="Giacobazzi E."/>
            <person name="da Costa Bahia J.R."/>
            <person name="De Sanctis V."/>
            <person name="Batista Lima K.V."/>
            <person name="Bertorelli R."/>
            <person name="Grottola A."/>
            <person name="Fabio A."/>
            <person name="Mariottini A."/>
            <person name="Ferretti P."/>
            <person name="Di Leva F."/>
            <person name="Fregni Serpini G."/>
            <person name="Tagliazucchi S."/>
            <person name="Rumpianesi F."/>
            <person name="Jousson O."/>
            <person name="Segata N."/>
            <person name="Tortoli E."/>
        </authorList>
    </citation>
    <scope>NUCLEOTIDE SEQUENCE [LARGE SCALE GENOMIC DNA]</scope>
    <source>
        <strain evidence="3 6">FI-07156</strain>
        <strain evidence="4 5">IEC33</strain>
    </source>
</reference>
<evidence type="ECO:0000313" key="3">
    <source>
        <dbReference type="EMBL" id="ORW27435.1"/>
    </source>
</evidence>
<reference evidence="4" key="3">
    <citation type="submission" date="2016-01" db="EMBL/GenBank/DDBJ databases">
        <authorList>
            <person name="Oliw E.H."/>
        </authorList>
    </citation>
    <scope>NUCLEOTIDE SEQUENCE</scope>
    <source>
        <strain evidence="4">IEC33</strain>
    </source>
</reference>
<dbReference type="Proteomes" id="UP000193801">
    <property type="component" value="Unassembled WGS sequence"/>
</dbReference>
<sequence length="80" mass="8453">MTGVERPRGPGTPALGPDASVHDLQADIEQTRDQLGATVEAISGKLNVADRARAAAPRLAMIGVLAGAAVIGIVWWRRRR</sequence>
<dbReference type="STRING" id="767916.AWB91_03830"/>
<accession>A0A1X2AIW6</accession>
<dbReference type="RefSeq" id="WP_085094483.1">
    <property type="nucleotide sequence ID" value="NZ_JACKVQ010000008.1"/>
</dbReference>
<evidence type="ECO:0008006" key="7">
    <source>
        <dbReference type="Google" id="ProtNLM"/>
    </source>
</evidence>
<evidence type="ECO:0000313" key="6">
    <source>
        <dbReference type="Proteomes" id="UP000193801"/>
    </source>
</evidence>
<name>A0A1X2AIW6_9MYCO</name>
<keyword evidence="2" id="KW-1133">Transmembrane helix</keyword>
<evidence type="ECO:0000313" key="4">
    <source>
        <dbReference type="EMBL" id="ORW51290.1"/>
    </source>
</evidence>
<dbReference type="AlphaFoldDB" id="A0A1X2AIW6"/>
<feature type="region of interest" description="Disordered" evidence="1">
    <location>
        <begin position="1"/>
        <end position="21"/>
    </location>
</feature>
<evidence type="ECO:0000256" key="1">
    <source>
        <dbReference type="SAM" id="MobiDB-lite"/>
    </source>
</evidence>
<dbReference type="Proteomes" id="UP000193285">
    <property type="component" value="Unassembled WGS sequence"/>
</dbReference>
<dbReference type="OrthoDB" id="4641350at2"/>
<feature type="transmembrane region" description="Helical" evidence="2">
    <location>
        <begin position="55"/>
        <end position="76"/>
    </location>
</feature>
<keyword evidence="2" id="KW-0472">Membrane</keyword>
<reference evidence="3" key="2">
    <citation type="submission" date="2016-01" db="EMBL/GenBank/DDBJ databases">
        <authorList>
            <person name="Ana R.F.D.C."/>
            <person name="Tarcisio F."/>
            <person name="Maria L.L."/>
            <person name="Monica P."/>
            <person name="Wana L.O.D.C."/>
            <person name="Elisabetta G."/>
            <person name="Jeann R.D.C.B."/>
            <person name="Veronica D.S."/>
            <person name="Karla V.B.L."/>
            <person name="Roberto B."/>
            <person name="Antonella G."/>
            <person name="Anna F."/>
            <person name="Alessandro M."/>
            <person name="Pamela F."/>
            <person name="Francesca D.L."/>
            <person name="Giulia F.S."/>
            <person name="Sara T."/>
            <person name="Fabio R."/>
            <person name="Olivier J."/>
            <person name="Nicola S."/>
            <person name="Enrico T."/>
        </authorList>
    </citation>
    <scope>NUCLEOTIDE SEQUENCE</scope>
    <source>
        <strain evidence="3">FI-07156</strain>
    </source>
</reference>
<dbReference type="EMBL" id="LQPK01000042">
    <property type="protein sequence ID" value="ORW27435.1"/>
    <property type="molecule type" value="Genomic_DNA"/>
</dbReference>